<evidence type="ECO:0000256" key="1">
    <source>
        <dbReference type="SAM" id="MobiDB-lite"/>
    </source>
</evidence>
<dbReference type="Proteomes" id="UP000194440">
    <property type="component" value="Chromosome"/>
</dbReference>
<gene>
    <name evidence="2" type="ORF">CBP36_08525</name>
</gene>
<feature type="compositionally biased region" description="Basic and acidic residues" evidence="1">
    <location>
        <begin position="117"/>
        <end position="134"/>
    </location>
</feature>
<dbReference type="AlphaFoldDB" id="A0A240UBM2"/>
<evidence type="ECO:0000313" key="3">
    <source>
        <dbReference type="Proteomes" id="UP000194440"/>
    </source>
</evidence>
<dbReference type="RefSeq" id="WP_086927111.1">
    <property type="nucleotide sequence ID" value="NZ_CP021362.1"/>
</dbReference>
<dbReference type="OrthoDB" id="8797292at2"/>
<dbReference type="EMBL" id="CP021366">
    <property type="protein sequence ID" value="ART58887.1"/>
    <property type="molecule type" value="Genomic_DNA"/>
</dbReference>
<sequence>MNSSTIQPSGVKPVDPDLAEQAIPGHGVPSQDPTPAAQVALHPEEAERESKSALIGGGVVAGSAAGAAVGAAVAGPVGILVGGTLGAVVGALGGGAAGEMTNPQGVGNANDAPNDAGDSKDPTRPRRELPDKPA</sequence>
<keyword evidence="3" id="KW-1185">Reference proteome</keyword>
<evidence type="ECO:0008006" key="4">
    <source>
        <dbReference type="Google" id="ProtNLM"/>
    </source>
</evidence>
<proteinExistence type="predicted"/>
<dbReference type="KEGG" id="acis:CBP35_10405"/>
<feature type="region of interest" description="Disordered" evidence="1">
    <location>
        <begin position="1"/>
        <end position="52"/>
    </location>
</feature>
<reference evidence="2" key="1">
    <citation type="submission" date="2017-05" db="EMBL/GenBank/DDBJ databases">
        <title>Polyphasic characterization of four soil-derived phenanthrene-degrading Acidovorax strains and proposal of Acidovorax phenanthrenivorans sp. nov.</title>
        <authorList>
            <person name="Singleton D."/>
            <person name="Lee J."/>
            <person name="Dickey A.N."/>
            <person name="Stroud A."/>
            <person name="Scholl E.H."/>
            <person name="Wright F.A."/>
            <person name="Aitken M.D."/>
        </authorList>
    </citation>
    <scope>NUCLEOTIDE SEQUENCE</scope>
    <source>
        <strain evidence="2">P4</strain>
    </source>
</reference>
<feature type="region of interest" description="Disordered" evidence="1">
    <location>
        <begin position="93"/>
        <end position="134"/>
    </location>
</feature>
<feature type="compositionally biased region" description="Basic and acidic residues" evidence="1">
    <location>
        <begin position="42"/>
        <end position="51"/>
    </location>
</feature>
<name>A0A240UBM2_9BURK</name>
<accession>A0A240UBM2</accession>
<dbReference type="KEGG" id="acip:CBP36_08525"/>
<evidence type="ECO:0000313" key="2">
    <source>
        <dbReference type="EMBL" id="ART58887.1"/>
    </source>
</evidence>
<organism evidence="2 3">
    <name type="scientific">Acidovorax carolinensis</name>
    <dbReference type="NCBI Taxonomy" id="553814"/>
    <lineage>
        <taxon>Bacteria</taxon>
        <taxon>Pseudomonadati</taxon>
        <taxon>Pseudomonadota</taxon>
        <taxon>Betaproteobacteria</taxon>
        <taxon>Burkholderiales</taxon>
        <taxon>Comamonadaceae</taxon>
        <taxon>Acidovorax</taxon>
    </lineage>
</organism>
<protein>
    <recommendedName>
        <fullName evidence="4">Bacteriocin</fullName>
    </recommendedName>
</protein>